<feature type="compositionally biased region" description="Low complexity" evidence="1">
    <location>
        <begin position="301"/>
        <end position="344"/>
    </location>
</feature>
<feature type="compositionally biased region" description="Low complexity" evidence="1">
    <location>
        <begin position="846"/>
        <end position="884"/>
    </location>
</feature>
<dbReference type="Proteomes" id="UP000221165">
    <property type="component" value="Unassembled WGS sequence"/>
</dbReference>
<feature type="compositionally biased region" description="Basic and acidic residues" evidence="1">
    <location>
        <begin position="447"/>
        <end position="472"/>
    </location>
</feature>
<dbReference type="EMBL" id="MIGC01004910">
    <property type="protein sequence ID" value="PHJ17509.1"/>
    <property type="molecule type" value="Genomic_DNA"/>
</dbReference>
<evidence type="ECO:0000313" key="2">
    <source>
        <dbReference type="EMBL" id="PHJ17509.1"/>
    </source>
</evidence>
<proteinExistence type="predicted"/>
<gene>
    <name evidence="2" type="ORF">CSUI_008668</name>
</gene>
<feature type="compositionally biased region" description="Basic residues" evidence="1">
    <location>
        <begin position="1"/>
        <end position="19"/>
    </location>
</feature>
<feature type="compositionally biased region" description="Low complexity" evidence="1">
    <location>
        <begin position="354"/>
        <end position="363"/>
    </location>
</feature>
<dbReference type="GeneID" id="94432006"/>
<feature type="compositionally biased region" description="Basic residues" evidence="1">
    <location>
        <begin position="553"/>
        <end position="562"/>
    </location>
</feature>
<protein>
    <submittedName>
        <fullName evidence="2">Uncharacterized protein</fullName>
    </submittedName>
</protein>
<feature type="compositionally biased region" description="Basic and acidic residues" evidence="1">
    <location>
        <begin position="573"/>
        <end position="584"/>
    </location>
</feature>
<feature type="compositionally biased region" description="Low complexity" evidence="1">
    <location>
        <begin position="58"/>
        <end position="86"/>
    </location>
</feature>
<accession>A0A2C6KK53</accession>
<name>A0A2C6KK53_9APIC</name>
<dbReference type="RefSeq" id="XP_067919228.1">
    <property type="nucleotide sequence ID" value="XM_068068795.1"/>
</dbReference>
<feature type="compositionally biased region" description="Basic and acidic residues" evidence="1">
    <location>
        <begin position="630"/>
        <end position="644"/>
    </location>
</feature>
<dbReference type="AlphaFoldDB" id="A0A2C6KK53"/>
<evidence type="ECO:0000256" key="1">
    <source>
        <dbReference type="SAM" id="MobiDB-lite"/>
    </source>
</evidence>
<sequence>MNLGKKKKKKELLMKKKRRKEETEKQQEEGGEDEKKRRPCVDPSTIFGDSLQENTFFLSRSSSPLPSSSSLSSSSCCYSPSGLSPLGVSALVASSSPQKNERKNQEENKGGEQEQKNRSSPCHDVSLRLLPGQHGEERDSSTSLQGGLSRCSVAYDEPVDHKAKKNKKRKNKQKREEREEIANEKKGRTDEEQDERREKEGGKNDRKEIERDSCLNDAEEENYARSNLLQRKMKKNKKEKREVFSLSLSHSDDKDSLKEGEMRREKHSSPASTVELGESEDMKKGRKNVTSFPTLSHVDESSSLSLTPPCFSSSSCSLSSSSSPLTTSGSSSSSALSSPGTGSLAPLLDSAEDSQPSSFLSLSSEREDPKEKNRMGKSVSSSPSGCSEREGGEEREKEGDRTTAVGGSLIDEDKKIGEEEKIKRKKKKTCSREGMTDKNLDTSLSMRRNERRDVERREEELERRREDENVYEEREEDNEDDEEEEQRRKFPFLLDENGDTFSKPHREGEHEEEGDLSSPSSSLCGASYPCCPQNGEPRGGVVSELYREEKKENKSKKNKREKKNANNNGDIRSPVEGRSLDEVPSHSTSPPSSPGADEKKIKMTGGAIQNMIQHMRSEGEEEEGEEEQEDRGRRVVEEDRVRGEECEEEEENAEEMKKFNRFRRKLPERHGGSRQFEVESDTGEDVEGGLFEEGEEEEEEQEGEEEGGEEEEEEGEEEEEEEVTEDEEEEEEESVSSGVDESEGESSPSCPFILSEADEGEEEDEDDEGEEEEDGEREAEGEPFVEEEGGEEEEDIQEEDDRDPTEDDEQEGDDVGLMSEGEEGEEEGDYYYGYDHRHSGVEEYLSYRSRSSSPLSSPVLRSSSPPSSHHPSFSLLSSSSSCSP</sequence>
<feature type="compositionally biased region" description="Basic residues" evidence="1">
    <location>
        <begin position="162"/>
        <end position="173"/>
    </location>
</feature>
<feature type="compositionally biased region" description="Basic and acidic residues" evidence="1">
    <location>
        <begin position="430"/>
        <end position="440"/>
    </location>
</feature>
<feature type="compositionally biased region" description="Acidic residues" evidence="1">
    <location>
        <begin position="756"/>
        <end position="829"/>
    </location>
</feature>
<feature type="compositionally biased region" description="Basic and acidic residues" evidence="1">
    <location>
        <begin position="20"/>
        <end position="40"/>
    </location>
</feature>
<feature type="compositionally biased region" description="Basic and acidic residues" evidence="1">
    <location>
        <begin position="411"/>
        <end position="422"/>
    </location>
</feature>
<feature type="compositionally biased region" description="Acidic residues" evidence="1">
    <location>
        <begin position="473"/>
        <end position="484"/>
    </location>
</feature>
<feature type="compositionally biased region" description="Basic and acidic residues" evidence="1">
    <location>
        <begin position="99"/>
        <end position="117"/>
    </location>
</feature>
<dbReference type="VEuPathDB" id="ToxoDB:CSUI_008668"/>
<feature type="region of interest" description="Disordered" evidence="1">
    <location>
        <begin position="1"/>
        <end position="884"/>
    </location>
</feature>
<reference evidence="2 3" key="1">
    <citation type="journal article" date="2017" name="Int. J. Parasitol.">
        <title>The genome of the protozoan parasite Cystoisospora suis and a reverse vaccinology approach to identify vaccine candidates.</title>
        <authorList>
            <person name="Palmieri N."/>
            <person name="Shrestha A."/>
            <person name="Ruttkowski B."/>
            <person name="Beck T."/>
            <person name="Vogl C."/>
            <person name="Tomley F."/>
            <person name="Blake D.P."/>
            <person name="Joachim A."/>
        </authorList>
    </citation>
    <scope>NUCLEOTIDE SEQUENCE [LARGE SCALE GENOMIC DNA]</scope>
    <source>
        <strain evidence="2 3">Wien I</strain>
    </source>
</reference>
<feature type="compositionally biased region" description="Acidic residues" evidence="1">
    <location>
        <begin position="678"/>
        <end position="744"/>
    </location>
</feature>
<organism evidence="2 3">
    <name type="scientific">Cystoisospora suis</name>
    <dbReference type="NCBI Taxonomy" id="483139"/>
    <lineage>
        <taxon>Eukaryota</taxon>
        <taxon>Sar</taxon>
        <taxon>Alveolata</taxon>
        <taxon>Apicomplexa</taxon>
        <taxon>Conoidasida</taxon>
        <taxon>Coccidia</taxon>
        <taxon>Eucoccidiorida</taxon>
        <taxon>Eimeriorina</taxon>
        <taxon>Sarcocystidae</taxon>
        <taxon>Cystoisospora</taxon>
    </lineage>
</organism>
<feature type="compositionally biased region" description="Basic and acidic residues" evidence="1">
    <location>
        <begin position="364"/>
        <end position="374"/>
    </location>
</feature>
<feature type="compositionally biased region" description="Low complexity" evidence="1">
    <location>
        <begin position="376"/>
        <end position="386"/>
    </location>
</feature>
<keyword evidence="3" id="KW-1185">Reference proteome</keyword>
<feature type="compositionally biased region" description="Acidic residues" evidence="1">
    <location>
        <begin position="619"/>
        <end position="629"/>
    </location>
</feature>
<evidence type="ECO:0000313" key="3">
    <source>
        <dbReference type="Proteomes" id="UP000221165"/>
    </source>
</evidence>
<feature type="compositionally biased region" description="Basic and acidic residues" evidence="1">
    <location>
        <begin position="387"/>
        <end position="401"/>
    </location>
</feature>
<feature type="non-terminal residue" evidence="2">
    <location>
        <position position="884"/>
    </location>
</feature>
<comment type="caution">
    <text evidence="2">The sequence shown here is derived from an EMBL/GenBank/DDBJ whole genome shotgun (WGS) entry which is preliminary data.</text>
</comment>
<feature type="compositionally biased region" description="Basic and acidic residues" evidence="1">
    <location>
        <begin position="174"/>
        <end position="214"/>
    </location>
</feature>
<feature type="compositionally biased region" description="Basic and acidic residues" evidence="1">
    <location>
        <begin position="250"/>
        <end position="268"/>
    </location>
</feature>